<feature type="region of interest" description="Disordered" evidence="1">
    <location>
        <begin position="365"/>
        <end position="412"/>
    </location>
</feature>
<evidence type="ECO:0000313" key="3">
    <source>
        <dbReference type="Proteomes" id="UP001600888"/>
    </source>
</evidence>
<comment type="caution">
    <text evidence="2">The sequence shown here is derived from an EMBL/GenBank/DDBJ whole genome shotgun (WGS) entry which is preliminary data.</text>
</comment>
<dbReference type="Proteomes" id="UP001600888">
    <property type="component" value="Unassembled WGS sequence"/>
</dbReference>
<feature type="compositionally biased region" description="Basic and acidic residues" evidence="1">
    <location>
        <begin position="389"/>
        <end position="404"/>
    </location>
</feature>
<sequence>MADTSNGSTYNREFDKVYLSRALEDIRGLDEATQRMLLRAWPFPLRLPHCNLSGVDSAVVVLRRIFAELPADSHCRRFVFAKEDKNTYRAQGEELAYIQGEHINIYRAQGEELDRFRALFRYAWHYLPDLAQCDPSNTLVPLEVMDRQRSLLNVLLPDRRVDQSRISFEALMESGCMQTAFWGRAEFQPFRDLTGWQDKGTADWQTKQRDATPGPITWKRDQEPDLEAKINNMLCLRAVGGGNTSMLLPNWPTCLRVKMTTATPMTMGAMMEQQCLKLEGFGLLAVPGDDGKYRLARSENRYYLAAAVAMRSSPQGSDVVVTGSGRGMETCPLADDSHLGRAAHQEPDDGDIMVKEGMLYYVPFPPHEDTDDVSMSDNGQSEEEAQLTDDQKSREGLKAFDRSPDNGLTPLSMEAEEALAKNIAPESALAEEKFFG</sequence>
<organism evidence="2 3">
    <name type="scientific">Diaporthe vaccinii</name>
    <dbReference type="NCBI Taxonomy" id="105482"/>
    <lineage>
        <taxon>Eukaryota</taxon>
        <taxon>Fungi</taxon>
        <taxon>Dikarya</taxon>
        <taxon>Ascomycota</taxon>
        <taxon>Pezizomycotina</taxon>
        <taxon>Sordariomycetes</taxon>
        <taxon>Sordariomycetidae</taxon>
        <taxon>Diaporthales</taxon>
        <taxon>Diaporthaceae</taxon>
        <taxon>Diaporthe</taxon>
        <taxon>Diaporthe eres species complex</taxon>
    </lineage>
</organism>
<protein>
    <recommendedName>
        <fullName evidence="4">HNH nuclease domain-containing protein</fullName>
    </recommendedName>
</protein>
<keyword evidence="3" id="KW-1185">Reference proteome</keyword>
<evidence type="ECO:0000313" key="2">
    <source>
        <dbReference type="EMBL" id="KAL2275791.1"/>
    </source>
</evidence>
<gene>
    <name evidence="2" type="ORF">FJTKL_01553</name>
</gene>
<evidence type="ECO:0008006" key="4">
    <source>
        <dbReference type="Google" id="ProtNLM"/>
    </source>
</evidence>
<dbReference type="EMBL" id="JBAWTH010000126">
    <property type="protein sequence ID" value="KAL2275791.1"/>
    <property type="molecule type" value="Genomic_DNA"/>
</dbReference>
<reference evidence="2 3" key="1">
    <citation type="submission" date="2024-03" db="EMBL/GenBank/DDBJ databases">
        <title>A high-quality draft genome sequence of Diaporthe vaccinii, a causative agent of upright dieback and viscid rot disease in cranberry plants.</title>
        <authorList>
            <person name="Sarrasin M."/>
            <person name="Lang B.F."/>
            <person name="Burger G."/>
        </authorList>
    </citation>
    <scope>NUCLEOTIDE SEQUENCE [LARGE SCALE GENOMIC DNA]</scope>
    <source>
        <strain evidence="2 3">IS7</strain>
    </source>
</reference>
<evidence type="ECO:0000256" key="1">
    <source>
        <dbReference type="SAM" id="MobiDB-lite"/>
    </source>
</evidence>
<proteinExistence type="predicted"/>
<name>A0ABR4E037_9PEZI</name>
<feature type="compositionally biased region" description="Acidic residues" evidence="1">
    <location>
        <begin position="369"/>
        <end position="387"/>
    </location>
</feature>
<accession>A0ABR4E037</accession>